<dbReference type="AlphaFoldDB" id="A0A250KV44"/>
<name>A0A250KV44_9GAMM</name>
<protein>
    <submittedName>
        <fullName evidence="1">Uncharacterized protein</fullName>
    </submittedName>
</protein>
<dbReference type="OrthoDB" id="8759793at2"/>
<evidence type="ECO:0000313" key="1">
    <source>
        <dbReference type="EMBL" id="BBA35543.1"/>
    </source>
</evidence>
<sequence>MADALLDERIESILFGQGLQVDDYFIEQTPVSEVICYKNQDGRIFDLIIDDSELAIGAMQRLKSLGVKMVRLGEQPF</sequence>
<reference evidence="1 2" key="1">
    <citation type="submission" date="2016-12" db="EMBL/GenBank/DDBJ databases">
        <title>Genome sequencing of Methylocaldum marinum.</title>
        <authorList>
            <person name="Takeuchi M."/>
            <person name="Kamagata Y."/>
            <person name="Hiraoka S."/>
            <person name="Oshima K."/>
            <person name="Hattori M."/>
            <person name="Iwasaki W."/>
        </authorList>
    </citation>
    <scope>NUCLEOTIDE SEQUENCE [LARGE SCALE GENOMIC DNA]</scope>
    <source>
        <strain evidence="1 2">S8</strain>
    </source>
</reference>
<dbReference type="KEGG" id="mmai:sS8_3606"/>
<dbReference type="EMBL" id="AP017928">
    <property type="protein sequence ID" value="BBA35543.1"/>
    <property type="molecule type" value="Genomic_DNA"/>
</dbReference>
<accession>A0A250KV44</accession>
<organism evidence="1 2">
    <name type="scientific">Methylocaldum marinum</name>
    <dbReference type="NCBI Taxonomy" id="1432792"/>
    <lineage>
        <taxon>Bacteria</taxon>
        <taxon>Pseudomonadati</taxon>
        <taxon>Pseudomonadota</taxon>
        <taxon>Gammaproteobacteria</taxon>
        <taxon>Methylococcales</taxon>
        <taxon>Methylococcaceae</taxon>
        <taxon>Methylocaldum</taxon>
    </lineage>
</organism>
<evidence type="ECO:0000313" key="2">
    <source>
        <dbReference type="Proteomes" id="UP000266313"/>
    </source>
</evidence>
<dbReference type="Proteomes" id="UP000266313">
    <property type="component" value="Chromosome"/>
</dbReference>
<dbReference type="RefSeq" id="WP_119630830.1">
    <property type="nucleotide sequence ID" value="NZ_AP017928.1"/>
</dbReference>
<proteinExistence type="predicted"/>
<keyword evidence="2" id="KW-1185">Reference proteome</keyword>
<gene>
    <name evidence="1" type="ORF">sS8_3606</name>
</gene>